<proteinExistence type="predicted"/>
<dbReference type="EMBL" id="HACG01050262">
    <property type="protein sequence ID" value="CEK97127.1"/>
    <property type="molecule type" value="Transcribed_RNA"/>
</dbReference>
<dbReference type="AlphaFoldDB" id="A0A0B7BW29"/>
<sequence>MDDEISEEAVPDLYRISRMGVVKRCLEAHLNSEQVNEGLNLMNITIPDRRTPLLICFNTAVNLTLHPFIEGDCLE</sequence>
<organism evidence="1">
    <name type="scientific">Arion vulgaris</name>
    <dbReference type="NCBI Taxonomy" id="1028688"/>
    <lineage>
        <taxon>Eukaryota</taxon>
        <taxon>Metazoa</taxon>
        <taxon>Spiralia</taxon>
        <taxon>Lophotrochozoa</taxon>
        <taxon>Mollusca</taxon>
        <taxon>Gastropoda</taxon>
        <taxon>Heterobranchia</taxon>
        <taxon>Euthyneura</taxon>
        <taxon>Panpulmonata</taxon>
        <taxon>Eupulmonata</taxon>
        <taxon>Stylommatophora</taxon>
        <taxon>Helicina</taxon>
        <taxon>Arionoidea</taxon>
        <taxon>Arionidae</taxon>
        <taxon>Arion</taxon>
    </lineage>
</organism>
<protein>
    <submittedName>
        <fullName evidence="1">Uncharacterized protein</fullName>
    </submittedName>
</protein>
<name>A0A0B7BW29_9EUPU</name>
<reference evidence="1" key="1">
    <citation type="submission" date="2014-12" db="EMBL/GenBank/DDBJ databases">
        <title>Insight into the proteome of Arion vulgaris.</title>
        <authorList>
            <person name="Aradska J."/>
            <person name="Bulat T."/>
            <person name="Smidak R."/>
            <person name="Sarate P."/>
            <person name="Gangsoo J."/>
            <person name="Sialana F."/>
            <person name="Bilban M."/>
            <person name="Lubec G."/>
        </authorList>
    </citation>
    <scope>NUCLEOTIDE SEQUENCE</scope>
    <source>
        <tissue evidence="1">Skin</tissue>
    </source>
</reference>
<gene>
    <name evidence="1" type="primary">ORF214734</name>
</gene>
<accession>A0A0B7BW29</accession>
<evidence type="ECO:0000313" key="1">
    <source>
        <dbReference type="EMBL" id="CEK97127.1"/>
    </source>
</evidence>